<organism evidence="2 3">
    <name type="scientific">Nocardioides mesophilus</name>
    <dbReference type="NCBI Taxonomy" id="433659"/>
    <lineage>
        <taxon>Bacteria</taxon>
        <taxon>Bacillati</taxon>
        <taxon>Actinomycetota</taxon>
        <taxon>Actinomycetes</taxon>
        <taxon>Propionibacteriales</taxon>
        <taxon>Nocardioidaceae</taxon>
        <taxon>Nocardioides</taxon>
    </lineage>
</organism>
<keyword evidence="3" id="KW-1185">Reference proteome</keyword>
<dbReference type="CDD" id="cd06588">
    <property type="entry name" value="PhnB_like"/>
    <property type="match status" value="1"/>
</dbReference>
<proteinExistence type="predicted"/>
<evidence type="ECO:0000313" key="2">
    <source>
        <dbReference type="EMBL" id="QNN54376.1"/>
    </source>
</evidence>
<dbReference type="InterPro" id="IPR029068">
    <property type="entry name" value="Glyas_Bleomycin-R_OHBP_Dase"/>
</dbReference>
<dbReference type="SUPFAM" id="SSF54593">
    <property type="entry name" value="Glyoxalase/Bleomycin resistance protein/Dihydroxybiphenyl dioxygenase"/>
    <property type="match status" value="1"/>
</dbReference>
<feature type="domain" description="PhnB-like" evidence="1">
    <location>
        <begin position="4"/>
        <end position="117"/>
    </location>
</feature>
<reference evidence="2 3" key="1">
    <citation type="submission" date="2020-08" db="EMBL/GenBank/DDBJ databases">
        <title>Genome sequence of Nocardioides mesophilus KACC 16243T.</title>
        <authorList>
            <person name="Hyun D.-W."/>
            <person name="Bae J.-W."/>
        </authorList>
    </citation>
    <scope>NUCLEOTIDE SEQUENCE [LARGE SCALE GENOMIC DNA]</scope>
    <source>
        <strain evidence="2 3">KACC 16243</strain>
    </source>
</reference>
<dbReference type="Pfam" id="PF06983">
    <property type="entry name" value="3-dmu-9_3-mt"/>
    <property type="match status" value="1"/>
</dbReference>
<dbReference type="Proteomes" id="UP000515947">
    <property type="component" value="Chromosome"/>
</dbReference>
<dbReference type="KEGG" id="nmes:H9L09_08630"/>
<evidence type="ECO:0000259" key="1">
    <source>
        <dbReference type="Pfam" id="PF06983"/>
    </source>
</evidence>
<protein>
    <submittedName>
        <fullName evidence="2">VOC family protein</fullName>
    </submittedName>
</protein>
<dbReference type="InterPro" id="IPR028973">
    <property type="entry name" value="PhnB-like"/>
</dbReference>
<dbReference type="RefSeq" id="WP_187580216.1">
    <property type="nucleotide sequence ID" value="NZ_CP060713.1"/>
</dbReference>
<gene>
    <name evidence="2" type="ORF">H9L09_08630</name>
</gene>
<dbReference type="PANTHER" id="PTHR33990:SF2">
    <property type="entry name" value="PHNB-LIKE DOMAIN-CONTAINING PROTEIN"/>
    <property type="match status" value="1"/>
</dbReference>
<dbReference type="InterPro" id="IPR009725">
    <property type="entry name" value="3_dmu_93_MTrfase"/>
</dbReference>
<dbReference type="PANTHER" id="PTHR33990">
    <property type="entry name" value="PROTEIN YJDN-RELATED"/>
    <property type="match status" value="1"/>
</dbReference>
<accession>A0A7G9RFK1</accession>
<evidence type="ECO:0000313" key="3">
    <source>
        <dbReference type="Proteomes" id="UP000515947"/>
    </source>
</evidence>
<dbReference type="AlphaFoldDB" id="A0A7G9RFK1"/>
<name>A0A7G9RFK1_9ACTN</name>
<sequence>MTRTTTCLWFDRGAEEAARFYVSVFPGSRITGVTPAPENAPGGTGEVLAVTFELDGAPFVALNGRPDHAGFTEAISIQVDCADQAEVDHYWSRLGGGGEESRCGWLRDRYGLSWQVVPRRLPELLGDPDPEVAGRVMATMLTMGKLEIEPLEAAAREATV</sequence>
<dbReference type="Gene3D" id="3.10.180.10">
    <property type="entry name" value="2,3-Dihydroxybiphenyl 1,2-Dioxygenase, domain 1"/>
    <property type="match status" value="1"/>
</dbReference>
<dbReference type="EMBL" id="CP060713">
    <property type="protein sequence ID" value="QNN54376.1"/>
    <property type="molecule type" value="Genomic_DNA"/>
</dbReference>
<dbReference type="PIRSF" id="PIRSF021700">
    <property type="entry name" value="3_dmu_93_MTrfase"/>
    <property type="match status" value="1"/>
</dbReference>